<dbReference type="PANTHER" id="PTHR46148:SF56">
    <property type="entry name" value="RETROTRANSPOSON PROTEIN"/>
    <property type="match status" value="1"/>
</dbReference>
<dbReference type="EMBL" id="CP133615">
    <property type="protein sequence ID" value="WMV24424.1"/>
    <property type="molecule type" value="Genomic_DNA"/>
</dbReference>
<dbReference type="Proteomes" id="UP001234989">
    <property type="component" value="Chromosome 4"/>
</dbReference>
<dbReference type="PANTHER" id="PTHR46148">
    <property type="entry name" value="CHROMO DOMAIN-CONTAINING PROTEIN"/>
    <property type="match status" value="1"/>
</dbReference>
<sequence>MGGGVGINLVCSRIGKVANNLELAVEFAVVYLMIHVSMLKKCVGDPSLIVPLETVGVIYSLSFEEVQVFILRLVARQVSAFQSIVGESSSFGDFMD</sequence>
<evidence type="ECO:0000313" key="2">
    <source>
        <dbReference type="Proteomes" id="UP001234989"/>
    </source>
</evidence>
<evidence type="ECO:0000313" key="1">
    <source>
        <dbReference type="EMBL" id="WMV24424.1"/>
    </source>
</evidence>
<accession>A0AAF0QR15</accession>
<dbReference type="AlphaFoldDB" id="A0AAF0QR15"/>
<reference evidence="1" key="1">
    <citation type="submission" date="2023-08" db="EMBL/GenBank/DDBJ databases">
        <title>A de novo genome assembly of Solanum verrucosum Schlechtendal, a Mexican diploid species geographically isolated from the other diploid A-genome species in potato relatives.</title>
        <authorList>
            <person name="Hosaka K."/>
        </authorList>
    </citation>
    <scope>NUCLEOTIDE SEQUENCE</scope>
    <source>
        <tissue evidence="1">Young leaves</tissue>
    </source>
</reference>
<proteinExistence type="predicted"/>
<protein>
    <submittedName>
        <fullName evidence="1">Uncharacterized protein</fullName>
    </submittedName>
</protein>
<organism evidence="1 2">
    <name type="scientific">Solanum verrucosum</name>
    <dbReference type="NCBI Taxonomy" id="315347"/>
    <lineage>
        <taxon>Eukaryota</taxon>
        <taxon>Viridiplantae</taxon>
        <taxon>Streptophyta</taxon>
        <taxon>Embryophyta</taxon>
        <taxon>Tracheophyta</taxon>
        <taxon>Spermatophyta</taxon>
        <taxon>Magnoliopsida</taxon>
        <taxon>eudicotyledons</taxon>
        <taxon>Gunneridae</taxon>
        <taxon>Pentapetalae</taxon>
        <taxon>asterids</taxon>
        <taxon>lamiids</taxon>
        <taxon>Solanales</taxon>
        <taxon>Solanaceae</taxon>
        <taxon>Solanoideae</taxon>
        <taxon>Solaneae</taxon>
        <taxon>Solanum</taxon>
    </lineage>
</organism>
<keyword evidence="2" id="KW-1185">Reference proteome</keyword>
<name>A0AAF0QR15_SOLVR</name>
<gene>
    <name evidence="1" type="ORF">MTR67_017809</name>
</gene>